<organism evidence="2 3">
    <name type="scientific">Marasmius crinis-equi</name>
    <dbReference type="NCBI Taxonomy" id="585013"/>
    <lineage>
        <taxon>Eukaryota</taxon>
        <taxon>Fungi</taxon>
        <taxon>Dikarya</taxon>
        <taxon>Basidiomycota</taxon>
        <taxon>Agaricomycotina</taxon>
        <taxon>Agaricomycetes</taxon>
        <taxon>Agaricomycetidae</taxon>
        <taxon>Agaricales</taxon>
        <taxon>Marasmiineae</taxon>
        <taxon>Marasmiaceae</taxon>
        <taxon>Marasmius</taxon>
    </lineage>
</organism>
<evidence type="ECO:0000313" key="2">
    <source>
        <dbReference type="EMBL" id="KAL0574553.1"/>
    </source>
</evidence>
<accession>A0ABR3FH14</accession>
<keyword evidence="3" id="KW-1185">Reference proteome</keyword>
<dbReference type="Proteomes" id="UP001465976">
    <property type="component" value="Unassembled WGS sequence"/>
</dbReference>
<comment type="caution">
    <text evidence="2">The sequence shown here is derived from an EMBL/GenBank/DDBJ whole genome shotgun (WGS) entry which is preliminary data.</text>
</comment>
<gene>
    <name evidence="2" type="ORF">V5O48_007416</name>
</gene>
<dbReference type="EMBL" id="JBAHYK010000387">
    <property type="protein sequence ID" value="KAL0574553.1"/>
    <property type="molecule type" value="Genomic_DNA"/>
</dbReference>
<name>A0ABR3FH14_9AGAR</name>
<feature type="chain" id="PRO_5045831106" description="F-box domain-containing protein" evidence="1">
    <location>
        <begin position="23"/>
        <end position="443"/>
    </location>
</feature>
<sequence length="443" mass="49561">MAFSLPLDLLSLILKFVMIGDAAPLSLKTIQACSLVSQTWCTFSRPHLFRFIQITLSKADTEKWLQRLKNATHLIPLIEHVTLIPWNAMRQVEWEGDVAEELGRRLSHVHSVTLAGPFMSNTMIRNLDPHLAFLKYLGAAKGGLHSLKLQVHVQFERPDQLFRYLYSTPGRPRHLSILSAGCYSHDAQNYLDTGIVASTTEGLKSAWPLESLVLYETEIRSGVLSWLLSPAVDLSDLRSFAIATSGFLNADDSNLDQNAIPMLEELLVSVGPSLRQLTLGTYQGNLNAFPVPFISHLQALKQLVLVSEDDYESGLSPHDGISYALQLLPHLHGQSSLEEIVLAVDIQANNRLSISHVVELADWEALDRALDASSIHSFRRLFVLVTVMFTDFERRCLDEAERIIRGAMPRLAGKGLLDVRAEFLTVHRTKALYHSWSLPNESV</sequence>
<evidence type="ECO:0000256" key="1">
    <source>
        <dbReference type="SAM" id="SignalP"/>
    </source>
</evidence>
<protein>
    <recommendedName>
        <fullName evidence="4">F-box domain-containing protein</fullName>
    </recommendedName>
</protein>
<feature type="signal peptide" evidence="1">
    <location>
        <begin position="1"/>
        <end position="22"/>
    </location>
</feature>
<evidence type="ECO:0000313" key="3">
    <source>
        <dbReference type="Proteomes" id="UP001465976"/>
    </source>
</evidence>
<proteinExistence type="predicted"/>
<evidence type="ECO:0008006" key="4">
    <source>
        <dbReference type="Google" id="ProtNLM"/>
    </source>
</evidence>
<reference evidence="2 3" key="1">
    <citation type="submission" date="2024-02" db="EMBL/GenBank/DDBJ databases">
        <title>A draft genome for the cacao thread blight pathogen Marasmius crinis-equi.</title>
        <authorList>
            <person name="Cohen S.P."/>
            <person name="Baruah I.K."/>
            <person name="Amoako-Attah I."/>
            <person name="Bukari Y."/>
            <person name="Meinhardt L.W."/>
            <person name="Bailey B.A."/>
        </authorList>
    </citation>
    <scope>NUCLEOTIDE SEQUENCE [LARGE SCALE GENOMIC DNA]</scope>
    <source>
        <strain evidence="2 3">GH-76</strain>
    </source>
</reference>
<keyword evidence="1" id="KW-0732">Signal</keyword>